<proteinExistence type="predicted"/>
<dbReference type="InterPro" id="IPR006311">
    <property type="entry name" value="TAT_signal"/>
</dbReference>
<accession>A0A853AQY7</accession>
<protein>
    <submittedName>
        <fullName evidence="3">Uncharacterized protein</fullName>
    </submittedName>
</protein>
<feature type="chain" id="PRO_5032863112" evidence="2">
    <location>
        <begin position="28"/>
        <end position="163"/>
    </location>
</feature>
<keyword evidence="2" id="KW-0732">Signal</keyword>
<name>A0A853AQY7_9PSEU</name>
<dbReference type="RefSeq" id="WP_179719624.1">
    <property type="nucleotide sequence ID" value="NZ_BAABFH010000001.1"/>
</dbReference>
<gene>
    <name evidence="3" type="ORF">HNR68_001897</name>
</gene>
<feature type="compositionally biased region" description="Basic and acidic residues" evidence="1">
    <location>
        <begin position="87"/>
        <end position="98"/>
    </location>
</feature>
<dbReference type="PROSITE" id="PS51257">
    <property type="entry name" value="PROKAR_LIPOPROTEIN"/>
    <property type="match status" value="1"/>
</dbReference>
<keyword evidence="4" id="KW-1185">Reference proteome</keyword>
<sequence length="163" mass="16706">MESPSRARSVLGRRSVLRMIAASPVVAALTTACSSAPDEPDPLLALAKAAKSDAQLARAVAETHAGLAAVAEEVAAVRGEHARALQREIDRVNPRDPEDPPSVPEPPQRRAPGSASEATTALTDALTAARDRAAELVPTLPTHRAGLVGSVSASCASLLEVVG</sequence>
<feature type="region of interest" description="Disordered" evidence="1">
    <location>
        <begin position="87"/>
        <end position="117"/>
    </location>
</feature>
<dbReference type="EMBL" id="JACCFJ010000001">
    <property type="protein sequence ID" value="NYI83267.1"/>
    <property type="molecule type" value="Genomic_DNA"/>
</dbReference>
<feature type="signal peptide" evidence="2">
    <location>
        <begin position="1"/>
        <end position="27"/>
    </location>
</feature>
<reference evidence="3 4" key="1">
    <citation type="submission" date="2020-07" db="EMBL/GenBank/DDBJ databases">
        <title>Sequencing the genomes of 1000 actinobacteria strains.</title>
        <authorList>
            <person name="Klenk H.-P."/>
        </authorList>
    </citation>
    <scope>NUCLEOTIDE SEQUENCE [LARGE SCALE GENOMIC DNA]</scope>
    <source>
        <strain evidence="3 4">DSM 44065</strain>
    </source>
</reference>
<dbReference type="Proteomes" id="UP000587002">
    <property type="component" value="Unassembled WGS sequence"/>
</dbReference>
<evidence type="ECO:0000313" key="4">
    <source>
        <dbReference type="Proteomes" id="UP000587002"/>
    </source>
</evidence>
<dbReference type="AlphaFoldDB" id="A0A853AQY7"/>
<dbReference type="PROSITE" id="PS51318">
    <property type="entry name" value="TAT"/>
    <property type="match status" value="1"/>
</dbReference>
<organism evidence="3 4">
    <name type="scientific">Saccharopolyspora hordei</name>
    <dbReference type="NCBI Taxonomy" id="1838"/>
    <lineage>
        <taxon>Bacteria</taxon>
        <taxon>Bacillati</taxon>
        <taxon>Actinomycetota</taxon>
        <taxon>Actinomycetes</taxon>
        <taxon>Pseudonocardiales</taxon>
        <taxon>Pseudonocardiaceae</taxon>
        <taxon>Saccharopolyspora</taxon>
    </lineage>
</organism>
<evidence type="ECO:0000256" key="2">
    <source>
        <dbReference type="SAM" id="SignalP"/>
    </source>
</evidence>
<evidence type="ECO:0000256" key="1">
    <source>
        <dbReference type="SAM" id="MobiDB-lite"/>
    </source>
</evidence>
<comment type="caution">
    <text evidence="3">The sequence shown here is derived from an EMBL/GenBank/DDBJ whole genome shotgun (WGS) entry which is preliminary data.</text>
</comment>
<evidence type="ECO:0000313" key="3">
    <source>
        <dbReference type="EMBL" id="NYI83267.1"/>
    </source>
</evidence>